<evidence type="ECO:0000256" key="5">
    <source>
        <dbReference type="SAM" id="SignalP"/>
    </source>
</evidence>
<organism evidence="7 8">
    <name type="scientific">Pseudolycoriella hygida</name>
    <dbReference type="NCBI Taxonomy" id="35572"/>
    <lineage>
        <taxon>Eukaryota</taxon>
        <taxon>Metazoa</taxon>
        <taxon>Ecdysozoa</taxon>
        <taxon>Arthropoda</taxon>
        <taxon>Hexapoda</taxon>
        <taxon>Insecta</taxon>
        <taxon>Pterygota</taxon>
        <taxon>Neoptera</taxon>
        <taxon>Endopterygota</taxon>
        <taxon>Diptera</taxon>
        <taxon>Nematocera</taxon>
        <taxon>Sciaroidea</taxon>
        <taxon>Sciaridae</taxon>
        <taxon>Pseudolycoriella</taxon>
    </lineage>
</organism>
<dbReference type="EMBL" id="WJQU01000003">
    <property type="protein sequence ID" value="KAJ6639902.1"/>
    <property type="molecule type" value="Genomic_DNA"/>
</dbReference>
<dbReference type="OrthoDB" id="6331371at2759"/>
<evidence type="ECO:0000256" key="2">
    <source>
        <dbReference type="ARBA" id="ARBA00022679"/>
    </source>
</evidence>
<keyword evidence="2" id="KW-0808">Transferase</keyword>
<dbReference type="PANTHER" id="PTHR13943:SF77">
    <property type="entry name" value="LRAT DOMAIN-CONTAINING PROTEIN"/>
    <property type="match status" value="1"/>
</dbReference>
<keyword evidence="4" id="KW-0443">Lipid metabolism</keyword>
<feature type="chain" id="PRO_5040178149" evidence="5">
    <location>
        <begin position="17"/>
        <end position="219"/>
    </location>
</feature>
<protein>
    <submittedName>
        <fullName evidence="7">Phospholipase A and acyltransferase 5</fullName>
    </submittedName>
</protein>
<comment type="caution">
    <text evidence="7">The sequence shown here is derived from an EMBL/GenBank/DDBJ whole genome shotgun (WGS) entry which is preliminary data.</text>
</comment>
<dbReference type="InterPro" id="IPR051496">
    <property type="entry name" value="H-rev107_PLA/AT"/>
</dbReference>
<comment type="similarity">
    <text evidence="1">Belongs to the H-rev107 family.</text>
</comment>
<gene>
    <name evidence="7" type="primary">Plaat5</name>
    <name evidence="7" type="ORF">Bhyg_12649</name>
</gene>
<evidence type="ECO:0000256" key="1">
    <source>
        <dbReference type="ARBA" id="ARBA00007824"/>
    </source>
</evidence>
<keyword evidence="8" id="KW-1185">Reference proteome</keyword>
<dbReference type="GO" id="GO:0016410">
    <property type="term" value="F:N-acyltransferase activity"/>
    <property type="evidence" value="ECO:0007669"/>
    <property type="project" value="TreeGrafter"/>
</dbReference>
<dbReference type="Gene3D" id="3.90.1720.10">
    <property type="entry name" value="endopeptidase domain like (from Nostoc punctiforme)"/>
    <property type="match status" value="1"/>
</dbReference>
<evidence type="ECO:0000259" key="6">
    <source>
        <dbReference type="PROSITE" id="PS51934"/>
    </source>
</evidence>
<evidence type="ECO:0000256" key="4">
    <source>
        <dbReference type="ARBA" id="ARBA00023098"/>
    </source>
</evidence>
<dbReference type="AlphaFoldDB" id="A0A9Q0S0L3"/>
<dbReference type="InterPro" id="IPR007053">
    <property type="entry name" value="LRAT_dom"/>
</dbReference>
<reference evidence="7" key="1">
    <citation type="submission" date="2022-07" db="EMBL/GenBank/DDBJ databases">
        <authorList>
            <person name="Trinca V."/>
            <person name="Uliana J.V.C."/>
            <person name="Torres T.T."/>
            <person name="Ward R.J."/>
            <person name="Monesi N."/>
        </authorList>
    </citation>
    <scope>NUCLEOTIDE SEQUENCE</scope>
    <source>
        <strain evidence="7">HSMRA1968</strain>
        <tissue evidence="7">Whole embryos</tissue>
    </source>
</reference>
<dbReference type="PROSITE" id="PS51934">
    <property type="entry name" value="LRAT"/>
    <property type="match status" value="1"/>
</dbReference>
<feature type="domain" description="LRAT" evidence="6">
    <location>
        <begin position="55"/>
        <end position="173"/>
    </location>
</feature>
<feature type="signal peptide" evidence="5">
    <location>
        <begin position="1"/>
        <end position="16"/>
    </location>
</feature>
<accession>A0A9Q0S0L3</accession>
<dbReference type="GO" id="GO:0070292">
    <property type="term" value="P:N-acylphosphatidylethanolamine metabolic process"/>
    <property type="evidence" value="ECO:0007669"/>
    <property type="project" value="TreeGrafter"/>
</dbReference>
<dbReference type="PANTHER" id="PTHR13943">
    <property type="entry name" value="HRAS-LIKE SUPPRESSOR - RELATED"/>
    <property type="match status" value="1"/>
</dbReference>
<dbReference type="Pfam" id="PF04970">
    <property type="entry name" value="LRAT"/>
    <property type="match status" value="1"/>
</dbReference>
<proteinExistence type="inferred from homology"/>
<evidence type="ECO:0000256" key="3">
    <source>
        <dbReference type="ARBA" id="ARBA00022801"/>
    </source>
</evidence>
<keyword evidence="7" id="KW-0012">Acyltransferase</keyword>
<evidence type="ECO:0000313" key="7">
    <source>
        <dbReference type="EMBL" id="KAJ6639902.1"/>
    </source>
</evidence>
<dbReference type="Proteomes" id="UP001151699">
    <property type="component" value="Chromosome X"/>
</dbReference>
<sequence length="219" mass="24690">MIFLMLILCVASGVRSKTVQIENVQSLILVTINEPASSFEACNKDLLEKATFADMIEIKRGGYFHWCVFVRDETVIHLHNPEFGKLSVENAYHNFTGNVELRNLIQLAGDDLCRINNKVSESKRRKLPALPESDTLALMKEELNRKVTYYNVVNYNCEHFAAKLKFGVPFSSQIDALKKISSEENLTENLVEMFEVAATLDFVHNTSSENSPEILSAVG</sequence>
<dbReference type="GO" id="GO:0005737">
    <property type="term" value="C:cytoplasm"/>
    <property type="evidence" value="ECO:0007669"/>
    <property type="project" value="TreeGrafter"/>
</dbReference>
<keyword evidence="5" id="KW-0732">Signal</keyword>
<dbReference type="GO" id="GO:0004623">
    <property type="term" value="F:phospholipase A2 activity"/>
    <property type="evidence" value="ECO:0007669"/>
    <property type="project" value="TreeGrafter"/>
</dbReference>
<keyword evidence="3" id="KW-0378">Hydrolase</keyword>
<evidence type="ECO:0000313" key="8">
    <source>
        <dbReference type="Proteomes" id="UP001151699"/>
    </source>
</evidence>
<name>A0A9Q0S0L3_9DIPT</name>
<dbReference type="GO" id="GO:0008970">
    <property type="term" value="F:phospholipase A1 activity"/>
    <property type="evidence" value="ECO:0007669"/>
    <property type="project" value="TreeGrafter"/>
</dbReference>